<proteinExistence type="predicted"/>
<feature type="compositionally biased region" description="Low complexity" evidence="1">
    <location>
        <begin position="82"/>
        <end position="91"/>
    </location>
</feature>
<dbReference type="STRING" id="6186.A0A183JR06"/>
<protein>
    <submittedName>
        <fullName evidence="2">Growth hormone receptor</fullName>
    </submittedName>
</protein>
<dbReference type="AlphaFoldDB" id="A0A183JR06"/>
<evidence type="ECO:0000256" key="1">
    <source>
        <dbReference type="SAM" id="MobiDB-lite"/>
    </source>
</evidence>
<sequence>LLYTDYLSNDVEVIDLNIPVTVVHLDQNHISADSQLSTTIYDMDSVPNQDFPLSYSNSEATDQGQLSEQLSLAVSCDKDQNNLDNSNNDVNEQSICETTTVGSS</sequence>
<evidence type="ECO:0000313" key="2">
    <source>
        <dbReference type="WBParaSite" id="SCUD_0000514501-mRNA-1"/>
    </source>
</evidence>
<organism evidence="2">
    <name type="scientific">Schistosoma curassoni</name>
    <dbReference type="NCBI Taxonomy" id="6186"/>
    <lineage>
        <taxon>Eukaryota</taxon>
        <taxon>Metazoa</taxon>
        <taxon>Spiralia</taxon>
        <taxon>Lophotrochozoa</taxon>
        <taxon>Platyhelminthes</taxon>
        <taxon>Trematoda</taxon>
        <taxon>Digenea</taxon>
        <taxon>Strigeidida</taxon>
        <taxon>Schistosomatoidea</taxon>
        <taxon>Schistosomatidae</taxon>
        <taxon>Schistosoma</taxon>
    </lineage>
</organism>
<feature type="region of interest" description="Disordered" evidence="1">
    <location>
        <begin position="78"/>
        <end position="104"/>
    </location>
</feature>
<feature type="compositionally biased region" description="Polar residues" evidence="1">
    <location>
        <begin position="92"/>
        <end position="104"/>
    </location>
</feature>
<reference evidence="2" key="1">
    <citation type="submission" date="2016-06" db="UniProtKB">
        <authorList>
            <consortium name="WormBaseParasite"/>
        </authorList>
    </citation>
    <scope>IDENTIFICATION</scope>
</reference>
<dbReference type="WBParaSite" id="SCUD_0000514501-mRNA-1">
    <property type="protein sequence ID" value="SCUD_0000514501-mRNA-1"/>
    <property type="gene ID" value="SCUD_0000514501"/>
</dbReference>
<accession>A0A183JR06</accession>
<name>A0A183JR06_9TREM</name>